<sequence length="304" mass="33052">MLVPISSRQDPSEAEIHSRIAIAFIVLQLAGGFGLLVTLLTAIVSPSVKRYSTWYSFGTSWILSSISYSLLAIAGQRTGPKPAFGLCLAQSALIYAAPSLTACTTLALITHMLLNLRRLLANAPFRTNSGAVAALLIVPYIVWLAMFVGVLLYGLSNPDTVRRSLNGTYCDSTNSTMSKISSLIVMCCMVLIVGQQGVIGVRLYRNRRMLSGCGQVTMVARIMLFSLLGVLALGVAIAYVMTSKHGQVFDIILASLPVLAVFIFGSQLDILRIWMCRRRKSSSHEKLFTPHSKYSSVSTEESFS</sequence>
<evidence type="ECO:0008006" key="4">
    <source>
        <dbReference type="Google" id="ProtNLM"/>
    </source>
</evidence>
<dbReference type="STRING" id="39966.A0A369K0H1"/>
<organism evidence="2 3">
    <name type="scientific">Hypsizygus marmoreus</name>
    <name type="common">White beech mushroom</name>
    <name type="synonym">Agaricus marmoreus</name>
    <dbReference type="NCBI Taxonomy" id="39966"/>
    <lineage>
        <taxon>Eukaryota</taxon>
        <taxon>Fungi</taxon>
        <taxon>Dikarya</taxon>
        <taxon>Basidiomycota</taxon>
        <taxon>Agaricomycotina</taxon>
        <taxon>Agaricomycetes</taxon>
        <taxon>Agaricomycetidae</taxon>
        <taxon>Agaricales</taxon>
        <taxon>Tricholomatineae</taxon>
        <taxon>Lyophyllaceae</taxon>
        <taxon>Hypsizygus</taxon>
    </lineage>
</organism>
<keyword evidence="1" id="KW-1133">Transmembrane helix</keyword>
<feature type="transmembrane region" description="Helical" evidence="1">
    <location>
        <begin position="20"/>
        <end position="42"/>
    </location>
</feature>
<feature type="transmembrane region" description="Helical" evidence="1">
    <location>
        <begin position="248"/>
        <end position="271"/>
    </location>
</feature>
<keyword evidence="1" id="KW-0472">Membrane</keyword>
<feature type="transmembrane region" description="Helical" evidence="1">
    <location>
        <begin position="222"/>
        <end position="242"/>
    </location>
</feature>
<feature type="transmembrane region" description="Helical" evidence="1">
    <location>
        <begin position="134"/>
        <end position="155"/>
    </location>
</feature>
<feature type="transmembrane region" description="Helical" evidence="1">
    <location>
        <begin position="93"/>
        <end position="114"/>
    </location>
</feature>
<proteinExistence type="predicted"/>
<dbReference type="AlphaFoldDB" id="A0A369K0H1"/>
<name>A0A369K0H1_HYPMA</name>
<dbReference type="InParanoid" id="A0A369K0H1"/>
<evidence type="ECO:0000256" key="1">
    <source>
        <dbReference type="SAM" id="Phobius"/>
    </source>
</evidence>
<feature type="transmembrane region" description="Helical" evidence="1">
    <location>
        <begin position="54"/>
        <end position="73"/>
    </location>
</feature>
<evidence type="ECO:0000313" key="2">
    <source>
        <dbReference type="EMBL" id="RDB27488.1"/>
    </source>
</evidence>
<evidence type="ECO:0000313" key="3">
    <source>
        <dbReference type="Proteomes" id="UP000076154"/>
    </source>
</evidence>
<protein>
    <recommendedName>
        <fullName evidence="4">G-protein coupled receptors family 3 profile domain-containing protein</fullName>
    </recommendedName>
</protein>
<feature type="transmembrane region" description="Helical" evidence="1">
    <location>
        <begin position="180"/>
        <end position="201"/>
    </location>
</feature>
<reference evidence="2" key="1">
    <citation type="submission" date="2018-04" db="EMBL/GenBank/DDBJ databases">
        <title>Whole genome sequencing of Hypsizygus marmoreus.</title>
        <authorList>
            <person name="Choi I.-G."/>
            <person name="Min B."/>
            <person name="Kim J.-G."/>
            <person name="Kim S."/>
            <person name="Oh Y.-L."/>
            <person name="Kong W.-S."/>
            <person name="Park H."/>
            <person name="Jeong J."/>
            <person name="Song E.-S."/>
        </authorList>
    </citation>
    <scope>NUCLEOTIDE SEQUENCE [LARGE SCALE GENOMIC DNA]</scope>
    <source>
        <strain evidence="2">51987-8</strain>
    </source>
</reference>
<keyword evidence="3" id="KW-1185">Reference proteome</keyword>
<comment type="caution">
    <text evidence="2">The sequence shown here is derived from an EMBL/GenBank/DDBJ whole genome shotgun (WGS) entry which is preliminary data.</text>
</comment>
<keyword evidence="1" id="KW-0812">Transmembrane</keyword>
<dbReference type="EMBL" id="LUEZ02000015">
    <property type="protein sequence ID" value="RDB27488.1"/>
    <property type="molecule type" value="Genomic_DNA"/>
</dbReference>
<gene>
    <name evidence="2" type="ORF">Hypma_003845</name>
</gene>
<dbReference type="Proteomes" id="UP000076154">
    <property type="component" value="Unassembled WGS sequence"/>
</dbReference>
<dbReference type="OrthoDB" id="2988301at2759"/>
<accession>A0A369K0H1</accession>